<dbReference type="PANTHER" id="PTHR30006">
    <property type="entry name" value="THIAMINE-BINDING PERIPLASMIC PROTEIN-RELATED"/>
    <property type="match status" value="1"/>
</dbReference>
<proteinExistence type="inferred from homology"/>
<feature type="signal peptide" evidence="5">
    <location>
        <begin position="1"/>
        <end position="24"/>
    </location>
</feature>
<feature type="binding site" evidence="4">
    <location>
        <position position="222"/>
    </location>
    <ligand>
        <name>Fe cation</name>
        <dbReference type="ChEBI" id="CHEBI:24875"/>
    </ligand>
</feature>
<feature type="binding site" evidence="4">
    <location>
        <position position="35"/>
    </location>
    <ligand>
        <name>Fe cation</name>
        <dbReference type="ChEBI" id="CHEBI:24875"/>
    </ligand>
</feature>
<dbReference type="InterPro" id="IPR006059">
    <property type="entry name" value="SBP"/>
</dbReference>
<evidence type="ECO:0000313" key="6">
    <source>
        <dbReference type="EMBL" id="QKV17431.1"/>
    </source>
</evidence>
<evidence type="ECO:0000256" key="1">
    <source>
        <dbReference type="ARBA" id="ARBA00008520"/>
    </source>
</evidence>
<feature type="binding site" evidence="4">
    <location>
        <position position="221"/>
    </location>
    <ligand>
        <name>Fe cation</name>
        <dbReference type="ChEBI" id="CHEBI:24875"/>
    </ligand>
</feature>
<accession>A0A6N1V8W3</accession>
<evidence type="ECO:0000313" key="7">
    <source>
        <dbReference type="Proteomes" id="UP000509367"/>
    </source>
</evidence>
<feature type="chain" id="PRO_5026785444" evidence="5">
    <location>
        <begin position="25"/>
        <end position="340"/>
    </location>
</feature>
<dbReference type="Proteomes" id="UP000509367">
    <property type="component" value="Chromosome"/>
</dbReference>
<sequence>MKPRLSIFALLLATSAAFAGSAIAAEEVNLYSSRHYDTDEKLYSDFEELTGIRINRIEGNADELIERLKAEGRNSPADVLLTVDAGRIWRAADADLLTPVESEILEERIPAELQHPDNLWFGFSTRARLIFYAKDRVNEPPQTYAELADPKYKGKICIRSGSNIYNLSLLASRIAEYGPEAAEEWAAGLKANLAREPQGGDTDQLRGLVSGECDIAVANSYYFARALRTEVEGLSDHADGIGWIFPDQDGNGTHVNVSAAGVLANAPNRENAIKFLEYLASDSAQEYFASGNDEYPVVEDVGLSASVTKLGEFKRDDLNLSALGEFQAEAQAIFNAVGFK</sequence>
<dbReference type="PIRSF" id="PIRSF002825">
    <property type="entry name" value="CfbpA"/>
    <property type="match status" value="1"/>
</dbReference>
<comment type="similarity">
    <text evidence="1">Belongs to the bacterial solute-binding protein 1 family.</text>
</comment>
<name>A0A6N1V8W3_9HYPH</name>
<protein>
    <submittedName>
        <fullName evidence="6">Fe(3+) ABC transporter substrate-binding protein</fullName>
    </submittedName>
</protein>
<keyword evidence="2 5" id="KW-0732">Signal</keyword>
<dbReference type="AlphaFoldDB" id="A0A6N1V8W3"/>
<evidence type="ECO:0000256" key="5">
    <source>
        <dbReference type="SAM" id="SignalP"/>
    </source>
</evidence>
<dbReference type="Gene3D" id="3.40.190.10">
    <property type="entry name" value="Periplasmic binding protein-like II"/>
    <property type="match status" value="2"/>
</dbReference>
<organism evidence="6 7">
    <name type="scientific">Oricola thermophila</name>
    <dbReference type="NCBI Taxonomy" id="2742145"/>
    <lineage>
        <taxon>Bacteria</taxon>
        <taxon>Pseudomonadati</taxon>
        <taxon>Pseudomonadota</taxon>
        <taxon>Alphaproteobacteria</taxon>
        <taxon>Hyphomicrobiales</taxon>
        <taxon>Ahrensiaceae</taxon>
        <taxon>Oricola</taxon>
    </lineage>
</organism>
<reference evidence="6 7" key="1">
    <citation type="submission" date="2020-06" db="EMBL/GenBank/DDBJ databases">
        <title>Oricola thermophila sp. nov. isolated from a tidal sediments.</title>
        <authorList>
            <person name="Kwon K.K."/>
            <person name="Yang S.-H."/>
            <person name="Park M.-J."/>
        </authorList>
    </citation>
    <scope>NUCLEOTIDE SEQUENCE [LARGE SCALE GENOMIC DNA]</scope>
    <source>
        <strain evidence="6 7">MEBiC13590</strain>
    </source>
</reference>
<dbReference type="InterPro" id="IPR026045">
    <property type="entry name" value="Ferric-bd"/>
</dbReference>
<dbReference type="SUPFAM" id="SSF53850">
    <property type="entry name" value="Periplasmic binding protein-like II"/>
    <property type="match status" value="1"/>
</dbReference>
<dbReference type="EMBL" id="CP054836">
    <property type="protein sequence ID" value="QKV17431.1"/>
    <property type="molecule type" value="Genomic_DNA"/>
</dbReference>
<gene>
    <name evidence="6" type="ORF">HTY61_02590</name>
</gene>
<evidence type="ECO:0000256" key="2">
    <source>
        <dbReference type="ARBA" id="ARBA00022729"/>
    </source>
</evidence>
<dbReference type="GO" id="GO:0046872">
    <property type="term" value="F:metal ion binding"/>
    <property type="evidence" value="ECO:0007669"/>
    <property type="project" value="UniProtKB-KW"/>
</dbReference>
<dbReference type="KEGG" id="orm:HTY61_02590"/>
<dbReference type="GO" id="GO:0030288">
    <property type="term" value="C:outer membrane-bounded periplasmic space"/>
    <property type="evidence" value="ECO:0007669"/>
    <property type="project" value="TreeGrafter"/>
</dbReference>
<keyword evidence="4" id="KW-0408">Iron</keyword>
<keyword evidence="4" id="KW-0479">Metal-binding</keyword>
<dbReference type="Pfam" id="PF13416">
    <property type="entry name" value="SBP_bac_8"/>
    <property type="match status" value="1"/>
</dbReference>
<keyword evidence="7" id="KW-1185">Reference proteome</keyword>
<evidence type="ECO:0000256" key="4">
    <source>
        <dbReference type="PIRSR" id="PIRSR002825-1"/>
    </source>
</evidence>
<keyword evidence="3" id="KW-0574">Periplasm</keyword>
<dbReference type="RefSeq" id="WP_175275328.1">
    <property type="nucleotide sequence ID" value="NZ_CP054836.1"/>
</dbReference>
<dbReference type="CDD" id="cd13542">
    <property type="entry name" value="PBP2_FutA1_ilke"/>
    <property type="match status" value="1"/>
</dbReference>
<dbReference type="PANTHER" id="PTHR30006:SF15">
    <property type="entry name" value="IRON-UTILIZATION PERIPLASMIC PROTEIN"/>
    <property type="match status" value="1"/>
</dbReference>
<evidence type="ECO:0000256" key="3">
    <source>
        <dbReference type="ARBA" id="ARBA00022764"/>
    </source>
</evidence>